<reference evidence="1" key="1">
    <citation type="submission" date="2021-05" db="EMBL/GenBank/DDBJ databases">
        <authorList>
            <person name="Scholz U."/>
            <person name="Mascher M."/>
            <person name="Fiebig A."/>
        </authorList>
    </citation>
    <scope>NUCLEOTIDE SEQUENCE [LARGE SCALE GENOMIC DNA]</scope>
</reference>
<protein>
    <submittedName>
        <fullName evidence="1">Uncharacterized protein</fullName>
    </submittedName>
</protein>
<organism evidence="1 2">
    <name type="scientific">Avena sativa</name>
    <name type="common">Oat</name>
    <dbReference type="NCBI Taxonomy" id="4498"/>
    <lineage>
        <taxon>Eukaryota</taxon>
        <taxon>Viridiplantae</taxon>
        <taxon>Streptophyta</taxon>
        <taxon>Embryophyta</taxon>
        <taxon>Tracheophyta</taxon>
        <taxon>Spermatophyta</taxon>
        <taxon>Magnoliopsida</taxon>
        <taxon>Liliopsida</taxon>
        <taxon>Poales</taxon>
        <taxon>Poaceae</taxon>
        <taxon>BOP clade</taxon>
        <taxon>Pooideae</taxon>
        <taxon>Poodae</taxon>
        <taxon>Poeae</taxon>
        <taxon>Poeae Chloroplast Group 1 (Aveneae type)</taxon>
        <taxon>Aveninae</taxon>
        <taxon>Avena</taxon>
    </lineage>
</organism>
<reference evidence="1" key="2">
    <citation type="submission" date="2025-09" db="UniProtKB">
        <authorList>
            <consortium name="EnsemblPlants"/>
        </authorList>
    </citation>
    <scope>IDENTIFICATION</scope>
</reference>
<dbReference type="Proteomes" id="UP001732700">
    <property type="component" value="Chromosome 2C"/>
</dbReference>
<sequence length="634" mass="70362">MEGHERGGTERGELSKSVTEDELIRREINPFLNEMYQAADLSVELVRRIFYLEKKMIGAGISASDLMNLVELRSRAVAFRDNICNLSRYGLKRGLLMETGGGSTGQSGDESQQQHKSSTYEIKHVKSPPPAVSPPMPMAAGGSMGGHSPIAFLGPASGLDSYDVLRDAGAITEDEILEERIKILAGAIMYKCEAQGCDLARMLEVKGTQKQAEVALKFGFDFELLGKDIDELRHELRRIVSTFSPDNRDVRRSMIMLANEPCLSGVAKLRWTSEKISMLRRMDLDLDSEVKSRMLTLKSESYLSYLEKEESSIGKGVAGEATAFAAYRLCWERHWGNGYSFEDQTLLSSMQFTHCKPSCVPLDAVAGSTLQIYSIKVSIKEVLEEEVAWPLNVYGVVSVRDSVDRQRNPIFIRTRNYCQVLSKDDPFLHLTGPVRGIVSMGTVYIETELKAKGRRSSEDIVLASTVINSWKHDNFFTSLADNKHCTIELCFEELENSVQATIVSIVVKSKPGSAPFPYGGKILCSSLPCSVVGDIAGIPSRQAVVFDSVDGELIKERAGHLDLNRRVLSVELGDKLQFHIQRYSQPGFPEIDAQVLLFTPKRWNMSRGECSLDDGSVAVITVAWSLVRSKLLTC</sequence>
<accession>A0ACD5UVL9</accession>
<evidence type="ECO:0000313" key="2">
    <source>
        <dbReference type="Proteomes" id="UP001732700"/>
    </source>
</evidence>
<evidence type="ECO:0000313" key="1">
    <source>
        <dbReference type="EnsemblPlants" id="AVESA.00010b.r2.2CG0323190.1.CDS"/>
    </source>
</evidence>
<proteinExistence type="predicted"/>
<keyword evidence="2" id="KW-1185">Reference proteome</keyword>
<dbReference type="EnsemblPlants" id="AVESA.00010b.r2.2CG0323190.1">
    <property type="protein sequence ID" value="AVESA.00010b.r2.2CG0323190.1.CDS"/>
    <property type="gene ID" value="AVESA.00010b.r2.2CG0323190"/>
</dbReference>
<name>A0ACD5UVL9_AVESA</name>